<dbReference type="EMBL" id="LUCH01000110">
    <property type="protein sequence ID" value="KAF5406060.1"/>
    <property type="molecule type" value="Genomic_DNA"/>
</dbReference>
<proteinExistence type="predicted"/>
<comment type="caution">
    <text evidence="2">The sequence shown here is derived from an EMBL/GenBank/DDBJ whole genome shotgun (WGS) entry which is preliminary data.</text>
</comment>
<evidence type="ECO:0000313" key="2">
    <source>
        <dbReference type="EMBL" id="KAF5406060.1"/>
    </source>
</evidence>
<reference evidence="2" key="1">
    <citation type="submission" date="2019-05" db="EMBL/GenBank/DDBJ databases">
        <title>Annotation for the trematode Paragonimus heterotremus.</title>
        <authorList>
            <person name="Choi Y.-J."/>
        </authorList>
    </citation>
    <scope>NUCLEOTIDE SEQUENCE</scope>
    <source>
        <strain evidence="2">LC</strain>
    </source>
</reference>
<accession>A0A8J4WV99</accession>
<sequence length="281" mass="31321">MELTTLWKHKTSPKNDQYYYPRFPENAMRNTLGIRVNSPSSMQTTTVPCGKRVLVRSTSLVPPTTILYPRSPLWIPKIPTRPTTCRISRQSSRLSCKTPAELSARPTLTITDLTQTTQKFLDKVQTTYTKNYTSRTGPHKRLATQRNISPLVRSSLQTVDQNMEHWMDGLISIRQTSARLFTPRTTETFGGRSQKCSGGTKKTTLKSVQLNTELEKLCDCEATIDNSTNKNLNSTGDSMDCDDVRVAFSSISVGDLPLTSDLQKSTDSTSIPSSSMAVKAE</sequence>
<gene>
    <name evidence="2" type="ORF">PHET_00437</name>
</gene>
<feature type="compositionally biased region" description="Low complexity" evidence="1">
    <location>
        <begin position="265"/>
        <end position="275"/>
    </location>
</feature>
<feature type="region of interest" description="Disordered" evidence="1">
    <location>
        <begin position="259"/>
        <end position="281"/>
    </location>
</feature>
<protein>
    <submittedName>
        <fullName evidence="2">Uncharacterized protein</fullName>
    </submittedName>
</protein>
<organism evidence="2 3">
    <name type="scientific">Paragonimus heterotremus</name>
    <dbReference type="NCBI Taxonomy" id="100268"/>
    <lineage>
        <taxon>Eukaryota</taxon>
        <taxon>Metazoa</taxon>
        <taxon>Spiralia</taxon>
        <taxon>Lophotrochozoa</taxon>
        <taxon>Platyhelminthes</taxon>
        <taxon>Trematoda</taxon>
        <taxon>Digenea</taxon>
        <taxon>Plagiorchiida</taxon>
        <taxon>Troglotremata</taxon>
        <taxon>Troglotrematidae</taxon>
        <taxon>Paragonimus</taxon>
    </lineage>
</organism>
<name>A0A8J4WV99_9TREM</name>
<evidence type="ECO:0000256" key="1">
    <source>
        <dbReference type="SAM" id="MobiDB-lite"/>
    </source>
</evidence>
<dbReference type="Proteomes" id="UP000748531">
    <property type="component" value="Unassembled WGS sequence"/>
</dbReference>
<keyword evidence="3" id="KW-1185">Reference proteome</keyword>
<dbReference type="AlphaFoldDB" id="A0A8J4WV99"/>
<evidence type="ECO:0000313" key="3">
    <source>
        <dbReference type="Proteomes" id="UP000748531"/>
    </source>
</evidence>